<comment type="caution">
    <text evidence="4">The sequence shown here is derived from an EMBL/GenBank/DDBJ whole genome shotgun (WGS) entry which is preliminary data.</text>
</comment>
<dbReference type="PRINTS" id="PR00080">
    <property type="entry name" value="SDRFAMILY"/>
</dbReference>
<reference evidence="4 5" key="1">
    <citation type="submission" date="2014-12" db="EMBL/GenBank/DDBJ databases">
        <title>Draft genome sequences of 29 type strains of Enterococci.</title>
        <authorList>
            <person name="Zhong Z."/>
            <person name="Sun Z."/>
            <person name="Liu W."/>
            <person name="Zhang W."/>
            <person name="Zhang H."/>
        </authorList>
    </citation>
    <scope>NUCLEOTIDE SEQUENCE [LARGE SCALE GENOMIC DNA]</scope>
    <source>
        <strain evidence="4 5">DSM 22802</strain>
    </source>
</reference>
<dbReference type="InterPro" id="IPR036291">
    <property type="entry name" value="NAD(P)-bd_dom_sf"/>
</dbReference>
<evidence type="ECO:0000313" key="4">
    <source>
        <dbReference type="EMBL" id="OJG36406.1"/>
    </source>
</evidence>
<evidence type="ECO:0000256" key="3">
    <source>
        <dbReference type="RuleBase" id="RU000363"/>
    </source>
</evidence>
<dbReference type="Proteomes" id="UP000183700">
    <property type="component" value="Unassembled WGS sequence"/>
</dbReference>
<gene>
    <name evidence="4" type="ORF">RV00_GL001765</name>
</gene>
<dbReference type="RefSeq" id="WP_071861639.1">
    <property type="nucleotide sequence ID" value="NZ_JBHSHN010000013.1"/>
</dbReference>
<dbReference type="InterPro" id="IPR002347">
    <property type="entry name" value="SDR_fam"/>
</dbReference>
<comment type="similarity">
    <text evidence="1 3">Belongs to the short-chain dehydrogenases/reductases (SDR) family.</text>
</comment>
<dbReference type="AlphaFoldDB" id="A0A1L8SWQ6"/>
<organism evidence="4 5">
    <name type="scientific">Enterococcus devriesei</name>
    <dbReference type="NCBI Taxonomy" id="319970"/>
    <lineage>
        <taxon>Bacteria</taxon>
        <taxon>Bacillati</taxon>
        <taxon>Bacillota</taxon>
        <taxon>Bacilli</taxon>
        <taxon>Lactobacillales</taxon>
        <taxon>Enterococcaceae</taxon>
        <taxon>Enterococcus</taxon>
    </lineage>
</organism>
<evidence type="ECO:0000256" key="2">
    <source>
        <dbReference type="ARBA" id="ARBA00023002"/>
    </source>
</evidence>
<proteinExistence type="inferred from homology"/>
<dbReference type="PANTHER" id="PTHR43669:SF3">
    <property type="entry name" value="ALCOHOL DEHYDROGENASE, PUTATIVE (AFU_ORTHOLOGUE AFUA_3G03445)-RELATED"/>
    <property type="match status" value="1"/>
</dbReference>
<dbReference type="InterPro" id="IPR020904">
    <property type="entry name" value="Sc_DH/Rdtase_CS"/>
</dbReference>
<protein>
    <submittedName>
        <fullName evidence="4">Short-chain dehydrogenase, teichoic and lipoteichoic acid D-alanine esterification</fullName>
    </submittedName>
</protein>
<dbReference type="Pfam" id="PF00106">
    <property type="entry name" value="adh_short"/>
    <property type="match status" value="1"/>
</dbReference>
<name>A0A1L8SWQ6_9ENTE</name>
<keyword evidence="2" id="KW-0560">Oxidoreductase</keyword>
<keyword evidence="5" id="KW-1185">Reference proteome</keyword>
<dbReference type="Gene3D" id="3.40.50.720">
    <property type="entry name" value="NAD(P)-binding Rossmann-like Domain"/>
    <property type="match status" value="1"/>
</dbReference>
<evidence type="ECO:0000256" key="1">
    <source>
        <dbReference type="ARBA" id="ARBA00006484"/>
    </source>
</evidence>
<dbReference type="PRINTS" id="PR00081">
    <property type="entry name" value="GDHRDH"/>
</dbReference>
<sequence>MELTNKHIIITGGTTGIGFQLAQALLALGNEVLVVDFSAENIEKALAAEPKLKALKADLSNPQEREILVKDLEKVFPDYDVLVNNAGIQRWINLQNSDKKDWSFYHQELAINFEAPLHLSLLTLDQLLNKKEAAIINVSSGLVINPGAWVPFYTAGKTGLHGYSQVLRLQLQDTKVKVFEVFPPAVNTNLGGSGEHTYGVSLDDFIPAVIKQIQSDQFNITFGTSNEQFNATKEVNDQTTQNTWNMFKENPTFLES</sequence>
<accession>A0A1L8SWQ6</accession>
<dbReference type="SUPFAM" id="SSF51735">
    <property type="entry name" value="NAD(P)-binding Rossmann-fold domains"/>
    <property type="match status" value="1"/>
</dbReference>
<dbReference type="STRING" id="319970.RV00_GL001765"/>
<dbReference type="EMBL" id="JXKM01000003">
    <property type="protein sequence ID" value="OJG36406.1"/>
    <property type="molecule type" value="Genomic_DNA"/>
</dbReference>
<dbReference type="PANTHER" id="PTHR43669">
    <property type="entry name" value="5-KETO-D-GLUCONATE 5-REDUCTASE"/>
    <property type="match status" value="1"/>
</dbReference>
<dbReference type="GO" id="GO:0016491">
    <property type="term" value="F:oxidoreductase activity"/>
    <property type="evidence" value="ECO:0007669"/>
    <property type="project" value="UniProtKB-KW"/>
</dbReference>
<evidence type="ECO:0000313" key="5">
    <source>
        <dbReference type="Proteomes" id="UP000183700"/>
    </source>
</evidence>
<dbReference type="PROSITE" id="PS00061">
    <property type="entry name" value="ADH_SHORT"/>
    <property type="match status" value="1"/>
</dbReference>